<gene>
    <name evidence="1" type="ORF">CYMTET_35608</name>
</gene>
<protein>
    <submittedName>
        <fullName evidence="1">Uncharacterized protein</fullName>
    </submittedName>
</protein>
<name>A0AAE0F8S1_9CHLO</name>
<evidence type="ECO:0000313" key="1">
    <source>
        <dbReference type="EMBL" id="KAK3255135.1"/>
    </source>
</evidence>
<dbReference type="AlphaFoldDB" id="A0AAE0F8S1"/>
<evidence type="ECO:0000313" key="2">
    <source>
        <dbReference type="Proteomes" id="UP001190700"/>
    </source>
</evidence>
<accession>A0AAE0F8S1</accession>
<keyword evidence="2" id="KW-1185">Reference proteome</keyword>
<dbReference type="EMBL" id="LGRX02022860">
    <property type="protein sequence ID" value="KAK3255135.1"/>
    <property type="molecule type" value="Genomic_DNA"/>
</dbReference>
<sequence>MTVPKTRLSKQLALKDDHTALDDRSRERSCELCPFSWKCAHFFKTATCNDRLSDVSGANDIVAALKEEEQKVGAWPLFEAYKASFREGVDESVRRRSFWNFRMSLNRCEYPLWVEWFFRKKLVFGEQLHVAKVLSVTDAVESVRVLYDEWKADALQSDVIASKRALNSKFTESEVGDLRSYGDVFLKNVTMPCWEHSVRLVNTSSRISANEVNFTSSHFRSPVVRKMYSDAPVHVHFRQLRLLDVFLKKVGERRERFDAVFDEYWKVLCAVRSLETSFGMSILDSIRNVDGLRVEFYLIEAKGRTLFEPSDRALSLVPFEARCCEMRARVWSVNAIDNHECEVIKCLAESRKRSIELLSGWLDCTKFIKEPWSISKSV</sequence>
<proteinExistence type="predicted"/>
<organism evidence="1 2">
    <name type="scientific">Cymbomonas tetramitiformis</name>
    <dbReference type="NCBI Taxonomy" id="36881"/>
    <lineage>
        <taxon>Eukaryota</taxon>
        <taxon>Viridiplantae</taxon>
        <taxon>Chlorophyta</taxon>
        <taxon>Pyramimonadophyceae</taxon>
        <taxon>Pyramimonadales</taxon>
        <taxon>Pyramimonadaceae</taxon>
        <taxon>Cymbomonas</taxon>
    </lineage>
</organism>
<reference evidence="1 2" key="1">
    <citation type="journal article" date="2015" name="Genome Biol. Evol.">
        <title>Comparative Genomics of a Bacterivorous Green Alga Reveals Evolutionary Causalities and Consequences of Phago-Mixotrophic Mode of Nutrition.</title>
        <authorList>
            <person name="Burns J.A."/>
            <person name="Paasch A."/>
            <person name="Narechania A."/>
            <person name="Kim E."/>
        </authorList>
    </citation>
    <scope>NUCLEOTIDE SEQUENCE [LARGE SCALE GENOMIC DNA]</scope>
    <source>
        <strain evidence="1 2">PLY_AMNH</strain>
    </source>
</reference>
<dbReference type="Proteomes" id="UP001190700">
    <property type="component" value="Unassembled WGS sequence"/>
</dbReference>
<comment type="caution">
    <text evidence="1">The sequence shown here is derived from an EMBL/GenBank/DDBJ whole genome shotgun (WGS) entry which is preliminary data.</text>
</comment>